<evidence type="ECO:0000313" key="1">
    <source>
        <dbReference type="EMBL" id="BAJ64897.1"/>
    </source>
</evidence>
<dbReference type="RefSeq" id="WP_013561242.1">
    <property type="nucleotide sequence ID" value="NC_014960.1"/>
</dbReference>
<protein>
    <submittedName>
        <fullName evidence="1">Uncharacterized protein</fullName>
    </submittedName>
</protein>
<dbReference type="STRING" id="926569.ANT_28710"/>
<accession>E8N1F4</accession>
<dbReference type="HOGENOM" id="CLU_2630400_0_0_0"/>
<organism evidence="1 2">
    <name type="scientific">Anaerolinea thermophila (strain DSM 14523 / JCM 11388 / NBRC 100420 / UNI-1)</name>
    <dbReference type="NCBI Taxonomy" id="926569"/>
    <lineage>
        <taxon>Bacteria</taxon>
        <taxon>Bacillati</taxon>
        <taxon>Chloroflexota</taxon>
        <taxon>Anaerolineae</taxon>
        <taxon>Anaerolineales</taxon>
        <taxon>Anaerolineaceae</taxon>
        <taxon>Anaerolinea</taxon>
    </lineage>
</organism>
<reference evidence="1 2" key="1">
    <citation type="submission" date="2010-12" db="EMBL/GenBank/DDBJ databases">
        <title>Whole genome sequence of Anaerolinea thermophila UNI-1.</title>
        <authorList>
            <person name="Narita-Yamada S."/>
            <person name="Kishi E."/>
            <person name="Watanabe Y."/>
            <person name="Takasaki K."/>
            <person name="Ankai A."/>
            <person name="Oguchi A."/>
            <person name="Fukui S."/>
            <person name="Takahashi M."/>
            <person name="Yashiro I."/>
            <person name="Hosoyama A."/>
            <person name="Sekiguchi Y."/>
            <person name="Hanada S."/>
            <person name="Fujita N."/>
        </authorList>
    </citation>
    <scope>NUCLEOTIDE SEQUENCE [LARGE SCALE GENOMIC DNA]</scope>
    <source>
        <strain evidence="2">DSM 14523 / JCM 11388 / NBRC 100420 / UNI-1</strain>
    </source>
</reference>
<dbReference type="Proteomes" id="UP000008922">
    <property type="component" value="Chromosome"/>
</dbReference>
<sequence length="77" mass="8358">MSYPSPSGNEPADTAVFRTVVLALAVDICERLKCAHLPARLAKEMKRLPDGRFEVRVPAEYAGEALQLVSAWTGQSA</sequence>
<gene>
    <name evidence="1" type="ordered locus">ANT_28710</name>
</gene>
<dbReference type="InParanoid" id="E8N1F4"/>
<dbReference type="KEGG" id="atm:ANT_28710"/>
<dbReference type="AlphaFoldDB" id="E8N1F4"/>
<keyword evidence="2" id="KW-1185">Reference proteome</keyword>
<proteinExistence type="predicted"/>
<name>E8N1F4_ANATU</name>
<dbReference type="EMBL" id="AP012029">
    <property type="protein sequence ID" value="BAJ64897.1"/>
    <property type="molecule type" value="Genomic_DNA"/>
</dbReference>
<evidence type="ECO:0000313" key="2">
    <source>
        <dbReference type="Proteomes" id="UP000008922"/>
    </source>
</evidence>